<protein>
    <recommendedName>
        <fullName evidence="3">Transposase</fullName>
    </recommendedName>
</protein>
<name>A0ABX5Y198_9BACT</name>
<keyword evidence="2" id="KW-1185">Reference proteome</keyword>
<dbReference type="Proteomes" id="UP000318081">
    <property type="component" value="Chromosome"/>
</dbReference>
<gene>
    <name evidence="1" type="ORF">TBK1r_70410</name>
</gene>
<accession>A0ABX5Y198</accession>
<reference evidence="1 2" key="1">
    <citation type="submission" date="2019-02" db="EMBL/GenBank/DDBJ databases">
        <title>Deep-cultivation of Planctomycetes and their phenomic and genomic characterization uncovers novel biology.</title>
        <authorList>
            <person name="Wiegand S."/>
            <person name="Jogler M."/>
            <person name="Boedeker C."/>
            <person name="Pinto D."/>
            <person name="Vollmers J."/>
            <person name="Rivas-Marin E."/>
            <person name="Kohn T."/>
            <person name="Peeters S.H."/>
            <person name="Heuer A."/>
            <person name="Rast P."/>
            <person name="Oberbeckmann S."/>
            <person name="Bunk B."/>
            <person name="Jeske O."/>
            <person name="Meyerdierks A."/>
            <person name="Storesund J.E."/>
            <person name="Kallscheuer N."/>
            <person name="Luecker S."/>
            <person name="Lage O.M."/>
            <person name="Pohl T."/>
            <person name="Merkel B.J."/>
            <person name="Hornburger P."/>
            <person name="Mueller R.-W."/>
            <person name="Bruemmer F."/>
            <person name="Labrenz M."/>
            <person name="Spormann A.M."/>
            <person name="Op den Camp H."/>
            <person name="Overmann J."/>
            <person name="Amann R."/>
            <person name="Jetten M.S.M."/>
            <person name="Mascher T."/>
            <person name="Medema M.H."/>
            <person name="Devos D.P."/>
            <person name="Kaster A.-K."/>
            <person name="Ovreas L."/>
            <person name="Rohde M."/>
            <person name="Galperin M.Y."/>
            <person name="Jogler C."/>
        </authorList>
    </citation>
    <scope>NUCLEOTIDE SEQUENCE [LARGE SCALE GENOMIC DNA]</scope>
    <source>
        <strain evidence="1 2">TBK1r</strain>
    </source>
</reference>
<proteinExistence type="predicted"/>
<dbReference type="EMBL" id="CP036432">
    <property type="protein sequence ID" value="QDV88009.1"/>
    <property type="molecule type" value="Genomic_DNA"/>
</dbReference>
<organism evidence="1 2">
    <name type="scientific">Stieleria magnilauensis</name>
    <dbReference type="NCBI Taxonomy" id="2527963"/>
    <lineage>
        <taxon>Bacteria</taxon>
        <taxon>Pseudomonadati</taxon>
        <taxon>Planctomycetota</taxon>
        <taxon>Planctomycetia</taxon>
        <taxon>Pirellulales</taxon>
        <taxon>Pirellulaceae</taxon>
        <taxon>Stieleria</taxon>
    </lineage>
</organism>
<evidence type="ECO:0008006" key="3">
    <source>
        <dbReference type="Google" id="ProtNLM"/>
    </source>
</evidence>
<evidence type="ECO:0000313" key="1">
    <source>
        <dbReference type="EMBL" id="QDV88009.1"/>
    </source>
</evidence>
<evidence type="ECO:0000313" key="2">
    <source>
        <dbReference type="Proteomes" id="UP000318081"/>
    </source>
</evidence>
<sequence>MARAYVLVCRLQPPKIAAPQRPGIASRLNTNVRWCADFSRPFRCSAATGNRLKARHQRALVCRLQPPVSLLRSDRESPQG</sequence>